<dbReference type="AlphaFoldDB" id="A0A9K3CQI8"/>
<dbReference type="EMBL" id="BDIP01000231">
    <property type="protein sequence ID" value="GIQ80736.1"/>
    <property type="molecule type" value="Genomic_DNA"/>
</dbReference>
<keyword evidence="2" id="KW-1185">Reference proteome</keyword>
<reference evidence="1 2" key="1">
    <citation type="journal article" date="2018" name="PLoS ONE">
        <title>The draft genome of Kipferlia bialata reveals reductive genome evolution in fornicate parasites.</title>
        <authorList>
            <person name="Tanifuji G."/>
            <person name="Takabayashi S."/>
            <person name="Kume K."/>
            <person name="Takagi M."/>
            <person name="Nakayama T."/>
            <person name="Kamikawa R."/>
            <person name="Inagaki Y."/>
            <person name="Hashimoto T."/>
        </authorList>
    </citation>
    <scope>NUCLEOTIDE SEQUENCE [LARGE SCALE GENOMIC DNA]</scope>
    <source>
        <strain evidence="1">NY0173</strain>
    </source>
</reference>
<proteinExistence type="predicted"/>
<name>A0A9K3CQI8_9EUKA</name>
<organism evidence="1 2">
    <name type="scientific">Kipferlia bialata</name>
    <dbReference type="NCBI Taxonomy" id="797122"/>
    <lineage>
        <taxon>Eukaryota</taxon>
        <taxon>Metamonada</taxon>
        <taxon>Carpediemonas-like organisms</taxon>
        <taxon>Kipferlia</taxon>
    </lineage>
</organism>
<protein>
    <submittedName>
        <fullName evidence="1">Uncharacterized protein</fullName>
    </submittedName>
</protein>
<evidence type="ECO:0000313" key="2">
    <source>
        <dbReference type="Proteomes" id="UP000265618"/>
    </source>
</evidence>
<feature type="non-terminal residue" evidence="1">
    <location>
        <position position="1"/>
    </location>
</feature>
<gene>
    <name evidence="1" type="ORF">KIPB_001575</name>
</gene>
<accession>A0A9K3CQI8</accession>
<evidence type="ECO:0000313" key="1">
    <source>
        <dbReference type="EMBL" id="GIQ80736.1"/>
    </source>
</evidence>
<dbReference type="Proteomes" id="UP000265618">
    <property type="component" value="Unassembled WGS sequence"/>
</dbReference>
<comment type="caution">
    <text evidence="1">The sequence shown here is derived from an EMBL/GenBank/DDBJ whole genome shotgun (WGS) entry which is preliminary data.</text>
</comment>
<sequence length="177" mass="19972">YSLPQPDASVLTMKLAQHLMVVVTGDKLDRKYSGITSGVTPSPVQWLAAHVPSTTQFLDQRFGQCSTTSLPADVWKASVSMVVQLYDAATELNPERSYMFTQLMEFSIRATDHIWQRTLDERGKLQDVLKPYPSSIPLTPTTPRRSRPLLLGDHPSLVYSYSQRRFMTTPTFGYLTT</sequence>